<feature type="compositionally biased region" description="Acidic residues" evidence="5">
    <location>
        <begin position="93"/>
        <end position="104"/>
    </location>
</feature>
<evidence type="ECO:0000256" key="5">
    <source>
        <dbReference type="SAM" id="MobiDB-lite"/>
    </source>
</evidence>
<evidence type="ECO:0000256" key="1">
    <source>
        <dbReference type="ARBA" id="ARBA00022475"/>
    </source>
</evidence>
<dbReference type="PANTHER" id="PTHR41335">
    <property type="entry name" value="MEMBRANE PROTEIN-RELATED"/>
    <property type="match status" value="1"/>
</dbReference>
<reference evidence="8 9" key="1">
    <citation type="submission" date="2021-01" db="EMBL/GenBank/DDBJ databases">
        <title>Genomic Encyclopedia of Type Strains, Phase IV (KMG-IV): sequencing the most valuable type-strain genomes for metagenomic binning, comparative biology and taxonomic classification.</title>
        <authorList>
            <person name="Goeker M."/>
        </authorList>
    </citation>
    <scope>NUCLEOTIDE SEQUENCE [LARGE SCALE GENOMIC DNA]</scope>
    <source>
        <strain evidence="8 9">DSM 100968</strain>
    </source>
</reference>
<keyword evidence="4 6" id="KW-0472">Membrane</keyword>
<evidence type="ECO:0000256" key="4">
    <source>
        <dbReference type="ARBA" id="ARBA00023136"/>
    </source>
</evidence>
<gene>
    <name evidence="8" type="ORF">JOC27_000864</name>
</gene>
<proteinExistence type="predicted"/>
<accession>A0ABS2Q6Y7</accession>
<organism evidence="8 9">
    <name type="scientific">Sporolactobacillus spathodeae</name>
    <dbReference type="NCBI Taxonomy" id="1465502"/>
    <lineage>
        <taxon>Bacteria</taxon>
        <taxon>Bacillati</taxon>
        <taxon>Bacillota</taxon>
        <taxon>Bacilli</taxon>
        <taxon>Bacillales</taxon>
        <taxon>Sporolactobacillaceae</taxon>
        <taxon>Sporolactobacillus</taxon>
    </lineage>
</organism>
<evidence type="ECO:0000313" key="8">
    <source>
        <dbReference type="EMBL" id="MBM7657421.1"/>
    </source>
</evidence>
<evidence type="ECO:0000256" key="6">
    <source>
        <dbReference type="SAM" id="Phobius"/>
    </source>
</evidence>
<keyword evidence="9" id="KW-1185">Reference proteome</keyword>
<keyword evidence="3 6" id="KW-1133">Transmembrane helix</keyword>
<dbReference type="InterPro" id="IPR010445">
    <property type="entry name" value="LapA_dom"/>
</dbReference>
<keyword evidence="2 6" id="KW-0812">Transmembrane</keyword>
<sequence>MKKQWYLLFTLLFILLIILFSIANVDNVTFSFLVGKVRLPLILVIIGGILIGALLVGLFTYGKIYRQQRRIRILERQLNNRDLSTDADNNSVPDEDAVADEAVTEDSRYARRRRLK</sequence>
<evidence type="ECO:0000259" key="7">
    <source>
        <dbReference type="Pfam" id="PF06305"/>
    </source>
</evidence>
<feature type="transmembrane region" description="Helical" evidence="6">
    <location>
        <begin position="41"/>
        <end position="62"/>
    </location>
</feature>
<evidence type="ECO:0000313" key="9">
    <source>
        <dbReference type="Proteomes" id="UP000823201"/>
    </source>
</evidence>
<protein>
    <submittedName>
        <fullName evidence="8">Integral membrane protein</fullName>
    </submittedName>
</protein>
<dbReference type="Proteomes" id="UP000823201">
    <property type="component" value="Unassembled WGS sequence"/>
</dbReference>
<dbReference type="PANTHER" id="PTHR41335:SF1">
    <property type="entry name" value="MEMBRANE PROTEIN"/>
    <property type="match status" value="1"/>
</dbReference>
<feature type="domain" description="Lipopolysaccharide assembly protein A" evidence="7">
    <location>
        <begin position="24"/>
        <end position="79"/>
    </location>
</feature>
<keyword evidence="1" id="KW-1003">Cell membrane</keyword>
<comment type="caution">
    <text evidence="8">The sequence shown here is derived from an EMBL/GenBank/DDBJ whole genome shotgun (WGS) entry which is preliminary data.</text>
</comment>
<evidence type="ECO:0000256" key="3">
    <source>
        <dbReference type="ARBA" id="ARBA00022989"/>
    </source>
</evidence>
<name>A0ABS2Q6Y7_9BACL</name>
<feature type="region of interest" description="Disordered" evidence="5">
    <location>
        <begin position="83"/>
        <end position="116"/>
    </location>
</feature>
<dbReference type="RefSeq" id="WP_205005758.1">
    <property type="nucleotide sequence ID" value="NZ_CBCRXA010000004.1"/>
</dbReference>
<evidence type="ECO:0000256" key="2">
    <source>
        <dbReference type="ARBA" id="ARBA00022692"/>
    </source>
</evidence>
<dbReference type="EMBL" id="JAFBEV010000005">
    <property type="protein sequence ID" value="MBM7657421.1"/>
    <property type="molecule type" value="Genomic_DNA"/>
</dbReference>
<dbReference type="Pfam" id="PF06305">
    <property type="entry name" value="LapA_dom"/>
    <property type="match status" value="1"/>
</dbReference>